<organism evidence="1 2">
    <name type="scientific">Aliivibrio fischeri</name>
    <name type="common">Vibrio fischeri</name>
    <dbReference type="NCBI Taxonomy" id="668"/>
    <lineage>
        <taxon>Bacteria</taxon>
        <taxon>Pseudomonadati</taxon>
        <taxon>Pseudomonadota</taxon>
        <taxon>Gammaproteobacteria</taxon>
        <taxon>Vibrionales</taxon>
        <taxon>Vibrionaceae</taxon>
        <taxon>Aliivibrio</taxon>
    </lineage>
</organism>
<dbReference type="EMBL" id="BJTZ01000005">
    <property type="protein sequence ID" value="GEK13193.1"/>
    <property type="molecule type" value="Genomic_DNA"/>
</dbReference>
<dbReference type="Gene3D" id="1.10.260.40">
    <property type="entry name" value="lambda repressor-like DNA-binding domains"/>
    <property type="match status" value="1"/>
</dbReference>
<dbReference type="AlphaFoldDB" id="A0A510UF33"/>
<evidence type="ECO:0000313" key="2">
    <source>
        <dbReference type="Proteomes" id="UP000321787"/>
    </source>
</evidence>
<dbReference type="InterPro" id="IPR010982">
    <property type="entry name" value="Lambda_DNA-bd_dom_sf"/>
</dbReference>
<dbReference type="GO" id="GO:0003677">
    <property type="term" value="F:DNA binding"/>
    <property type="evidence" value="ECO:0007669"/>
    <property type="project" value="InterPro"/>
</dbReference>
<dbReference type="Proteomes" id="UP000321787">
    <property type="component" value="Unassembled WGS sequence"/>
</dbReference>
<comment type="caution">
    <text evidence="1">The sequence shown here is derived from an EMBL/GenBank/DDBJ whole genome shotgun (WGS) entry which is preliminary data.</text>
</comment>
<reference evidence="1 2" key="1">
    <citation type="submission" date="2019-07" db="EMBL/GenBank/DDBJ databases">
        <title>Whole genome shotgun sequence of Aliivibrio fischeri NBRC 101058.</title>
        <authorList>
            <person name="Hosoyama A."/>
            <person name="Uohara A."/>
            <person name="Ohji S."/>
            <person name="Ichikawa N."/>
        </authorList>
    </citation>
    <scope>NUCLEOTIDE SEQUENCE [LARGE SCALE GENOMIC DNA]</scope>
    <source>
        <strain evidence="1 2">NBRC 101058</strain>
    </source>
</reference>
<dbReference type="SUPFAM" id="SSF47413">
    <property type="entry name" value="lambda repressor-like DNA-binding domains"/>
    <property type="match status" value="1"/>
</dbReference>
<gene>
    <name evidence="1" type="primary">cI</name>
    <name evidence="1" type="ORF">AFI02nite_12290</name>
</gene>
<name>A0A510UF33_ALIFS</name>
<evidence type="ECO:0000313" key="1">
    <source>
        <dbReference type="EMBL" id="GEK13193.1"/>
    </source>
</evidence>
<sequence length="84" mass="9831">MIFRERLKVIIEEEDCSPKKLALMLDTSLKYMDNYLSRRQETSMSIATKIANHPQFKQYTLWLMTGEVEPDSLQVCPAFSTQEL</sequence>
<proteinExistence type="predicted"/>
<protein>
    <submittedName>
        <fullName evidence="1">Transcriptional regulator</fullName>
    </submittedName>
</protein>
<accession>A0A510UF33</accession>